<gene>
    <name evidence="1" type="ORF">NX720_26495</name>
</gene>
<evidence type="ECO:0000313" key="2">
    <source>
        <dbReference type="Proteomes" id="UP001163255"/>
    </source>
</evidence>
<keyword evidence="2" id="KW-1185">Reference proteome</keyword>
<dbReference type="Proteomes" id="UP001163255">
    <property type="component" value="Chromosome"/>
</dbReference>
<proteinExistence type="predicted"/>
<sequence>MERHECTTWHYYLTEQTFNNIDSDGKPISVTIGIDVEFLDISDLSVLLPVPKANHSNITINHCIMSEDGQSALVFLTDATYSPNEADENGYMAVCRKIPNYEGYICYLYHSTYLKRLG</sequence>
<dbReference type="EMBL" id="CP103300">
    <property type="protein sequence ID" value="UYM16302.1"/>
    <property type="molecule type" value="Genomic_DNA"/>
</dbReference>
<reference evidence="1" key="1">
    <citation type="submission" date="2022-10" db="EMBL/GenBank/DDBJ databases">
        <title>Completed Genome Sequence of two octocoral isolated bacterium, Endozoicomonas euniceicola EF212T and Endozoicomonas gorgoniicola PS125T.</title>
        <authorList>
            <person name="Chiou Y.-J."/>
            <person name="Chen Y.-H."/>
        </authorList>
    </citation>
    <scope>NUCLEOTIDE SEQUENCE</scope>
    <source>
        <strain evidence="1">EF212</strain>
    </source>
</reference>
<organism evidence="1 2">
    <name type="scientific">Endozoicomonas euniceicola</name>
    <dbReference type="NCBI Taxonomy" id="1234143"/>
    <lineage>
        <taxon>Bacteria</taxon>
        <taxon>Pseudomonadati</taxon>
        <taxon>Pseudomonadota</taxon>
        <taxon>Gammaproteobacteria</taxon>
        <taxon>Oceanospirillales</taxon>
        <taxon>Endozoicomonadaceae</taxon>
        <taxon>Endozoicomonas</taxon>
    </lineage>
</organism>
<accession>A0ABY6GU52</accession>
<dbReference type="RefSeq" id="WP_262598601.1">
    <property type="nucleotide sequence ID" value="NZ_CP103300.1"/>
</dbReference>
<name>A0ABY6GU52_9GAMM</name>
<evidence type="ECO:0000313" key="1">
    <source>
        <dbReference type="EMBL" id="UYM16302.1"/>
    </source>
</evidence>
<protein>
    <submittedName>
        <fullName evidence="1">Uncharacterized protein</fullName>
    </submittedName>
</protein>